<protein>
    <recommendedName>
        <fullName evidence="2">TIR domain-containing protein</fullName>
    </recommendedName>
</protein>
<dbReference type="Pfam" id="PF01582">
    <property type="entry name" value="TIR"/>
    <property type="match status" value="1"/>
</dbReference>
<dbReference type="Gene3D" id="3.40.50.10140">
    <property type="entry name" value="Toll/interleukin-1 receptor homology (TIR) domain"/>
    <property type="match status" value="1"/>
</dbReference>
<dbReference type="SUPFAM" id="SSF52200">
    <property type="entry name" value="Toll/Interleukin receptor TIR domain"/>
    <property type="match status" value="1"/>
</dbReference>
<dbReference type="PROSITE" id="PS50104">
    <property type="entry name" value="TIR"/>
    <property type="match status" value="1"/>
</dbReference>
<keyword evidence="4" id="KW-1185">Reference proteome</keyword>
<sequence>MQRSIITKGLASANKVRRLSDHPSTQLPPYDMFINHRGIDTKKTIAGLLYHHLSGLGYHPFLDSKSMKPGDRLFEKIDPAIKECRVGVAIFSENYCNSYFCLHELALMLECKKRIVPIFCDVKPSALQVIDNGTWARKEIERFGQALEECRYIVGVSYDNKKNGDLAEFMAEATKAILQAFHEDEEDMEYLKHNITKYYDGNSAEASI</sequence>
<evidence type="ECO:0000313" key="4">
    <source>
        <dbReference type="Proteomes" id="UP000596660"/>
    </source>
</evidence>
<dbReference type="PANTHER" id="PTHR32009">
    <property type="entry name" value="TMV RESISTANCE PROTEIN N-LIKE"/>
    <property type="match status" value="1"/>
</dbReference>
<dbReference type="SMART" id="SM00255">
    <property type="entry name" value="TIR"/>
    <property type="match status" value="1"/>
</dbReference>
<dbReference type="PANTHER" id="PTHR32009:SF131">
    <property type="entry name" value="OS07G0566800 PROTEIN"/>
    <property type="match status" value="1"/>
</dbReference>
<dbReference type="AlphaFoldDB" id="A0A803LPS6"/>
<feature type="domain" description="TIR" evidence="2">
    <location>
        <begin position="28"/>
        <end position="151"/>
    </location>
</feature>
<dbReference type="Proteomes" id="UP000596660">
    <property type="component" value="Unplaced"/>
</dbReference>
<reference evidence="3" key="1">
    <citation type="journal article" date="2017" name="Nature">
        <title>The genome of Chenopodium quinoa.</title>
        <authorList>
            <person name="Jarvis D.E."/>
            <person name="Ho Y.S."/>
            <person name="Lightfoot D.J."/>
            <person name="Schmoeckel S.M."/>
            <person name="Li B."/>
            <person name="Borm T.J.A."/>
            <person name="Ohyanagi H."/>
            <person name="Mineta K."/>
            <person name="Michell C.T."/>
            <person name="Saber N."/>
            <person name="Kharbatia N.M."/>
            <person name="Rupper R.R."/>
            <person name="Sharp A.R."/>
            <person name="Dally N."/>
            <person name="Boughton B.A."/>
            <person name="Woo Y.H."/>
            <person name="Gao G."/>
            <person name="Schijlen E.G.W.M."/>
            <person name="Guo X."/>
            <person name="Momin A.A."/>
            <person name="Negrao S."/>
            <person name="Al-Babili S."/>
            <person name="Gehring C."/>
            <person name="Roessner U."/>
            <person name="Jung C."/>
            <person name="Murphy K."/>
            <person name="Arold S.T."/>
            <person name="Gojobori T."/>
            <person name="van der Linden C.G."/>
            <person name="van Loo E.N."/>
            <person name="Jellen E.N."/>
            <person name="Maughan P.J."/>
            <person name="Tester M."/>
        </authorList>
    </citation>
    <scope>NUCLEOTIDE SEQUENCE [LARGE SCALE GENOMIC DNA]</scope>
    <source>
        <strain evidence="3">cv. PI 614886</strain>
    </source>
</reference>
<evidence type="ECO:0000256" key="1">
    <source>
        <dbReference type="ARBA" id="ARBA00023027"/>
    </source>
</evidence>
<dbReference type="InterPro" id="IPR035897">
    <property type="entry name" value="Toll_tir_struct_dom_sf"/>
</dbReference>
<name>A0A803LPS6_CHEQI</name>
<dbReference type="InterPro" id="IPR000157">
    <property type="entry name" value="TIR_dom"/>
</dbReference>
<keyword evidence="1" id="KW-0520">NAD</keyword>
<proteinExistence type="predicted"/>
<dbReference type="GO" id="GO:0007165">
    <property type="term" value="P:signal transduction"/>
    <property type="evidence" value="ECO:0007669"/>
    <property type="project" value="InterPro"/>
</dbReference>
<evidence type="ECO:0000259" key="2">
    <source>
        <dbReference type="PROSITE" id="PS50104"/>
    </source>
</evidence>
<accession>A0A803LPS6</accession>
<dbReference type="OMA" id="ISPNYCD"/>
<dbReference type="EnsemblPlants" id="AUR62016955-RA">
    <property type="protein sequence ID" value="AUR62016955-RA:cds"/>
    <property type="gene ID" value="AUR62016955"/>
</dbReference>
<dbReference type="Gramene" id="AUR62016955-RA">
    <property type="protein sequence ID" value="AUR62016955-RA:cds"/>
    <property type="gene ID" value="AUR62016955"/>
</dbReference>
<dbReference type="SMR" id="A0A803LPS6"/>
<reference evidence="3" key="2">
    <citation type="submission" date="2021-03" db="UniProtKB">
        <authorList>
            <consortium name="EnsemblPlants"/>
        </authorList>
    </citation>
    <scope>IDENTIFICATION</scope>
</reference>
<organism evidence="3 4">
    <name type="scientific">Chenopodium quinoa</name>
    <name type="common">Quinoa</name>
    <dbReference type="NCBI Taxonomy" id="63459"/>
    <lineage>
        <taxon>Eukaryota</taxon>
        <taxon>Viridiplantae</taxon>
        <taxon>Streptophyta</taxon>
        <taxon>Embryophyta</taxon>
        <taxon>Tracheophyta</taxon>
        <taxon>Spermatophyta</taxon>
        <taxon>Magnoliopsida</taxon>
        <taxon>eudicotyledons</taxon>
        <taxon>Gunneridae</taxon>
        <taxon>Pentapetalae</taxon>
        <taxon>Caryophyllales</taxon>
        <taxon>Chenopodiaceae</taxon>
        <taxon>Chenopodioideae</taxon>
        <taxon>Atripliceae</taxon>
        <taxon>Chenopodium</taxon>
    </lineage>
</organism>
<evidence type="ECO:0000313" key="3">
    <source>
        <dbReference type="EnsemblPlants" id="AUR62016955-RA:cds"/>
    </source>
</evidence>